<dbReference type="RefSeq" id="WP_175277630.1">
    <property type="nucleotide sequence ID" value="NZ_CP054836.1"/>
</dbReference>
<name>A0A6N1VKL3_9HYPH</name>
<sequence>MPSEREIRRVRVVDEAPARVGRFSNLSATICRNGPLGVPSREAALRLLKARAYMNGFLALHSVEVGPVKGSLARSCPGGVQAKGVGFSAAK</sequence>
<evidence type="ECO:0000313" key="1">
    <source>
        <dbReference type="EMBL" id="QKV19739.1"/>
    </source>
</evidence>
<dbReference type="AlphaFoldDB" id="A0A6N1VKL3"/>
<gene>
    <name evidence="1" type="ORF">HTY61_15395</name>
</gene>
<evidence type="ECO:0000313" key="2">
    <source>
        <dbReference type="Proteomes" id="UP000509367"/>
    </source>
</evidence>
<keyword evidence="2" id="KW-1185">Reference proteome</keyword>
<dbReference type="EMBL" id="CP054836">
    <property type="protein sequence ID" value="QKV19739.1"/>
    <property type="molecule type" value="Genomic_DNA"/>
</dbReference>
<proteinExistence type="predicted"/>
<accession>A0A6N1VKL3</accession>
<protein>
    <submittedName>
        <fullName evidence="1">Uncharacterized protein</fullName>
    </submittedName>
</protein>
<dbReference type="KEGG" id="orm:HTY61_15395"/>
<reference evidence="1 2" key="1">
    <citation type="submission" date="2020-06" db="EMBL/GenBank/DDBJ databases">
        <title>Oricola thermophila sp. nov. isolated from a tidal sediments.</title>
        <authorList>
            <person name="Kwon K.K."/>
            <person name="Yang S.-H."/>
            <person name="Park M.-J."/>
        </authorList>
    </citation>
    <scope>NUCLEOTIDE SEQUENCE [LARGE SCALE GENOMIC DNA]</scope>
    <source>
        <strain evidence="1 2">MEBiC13590</strain>
    </source>
</reference>
<organism evidence="1 2">
    <name type="scientific">Oricola thermophila</name>
    <dbReference type="NCBI Taxonomy" id="2742145"/>
    <lineage>
        <taxon>Bacteria</taxon>
        <taxon>Pseudomonadati</taxon>
        <taxon>Pseudomonadota</taxon>
        <taxon>Alphaproteobacteria</taxon>
        <taxon>Hyphomicrobiales</taxon>
        <taxon>Ahrensiaceae</taxon>
        <taxon>Oricola</taxon>
    </lineage>
</organism>
<dbReference type="Proteomes" id="UP000509367">
    <property type="component" value="Chromosome"/>
</dbReference>